<feature type="region of interest" description="Disordered" evidence="1">
    <location>
        <begin position="1"/>
        <end position="53"/>
    </location>
</feature>
<keyword evidence="3" id="KW-1185">Reference proteome</keyword>
<sequence length="245" mass="27169">MKDTTYKMPSSRHDDESESDDKPEKKKEDVQKSPKPPIKSGQLSVFKHKKEHKSLKKDISATVCVEDPKSLQYVPKPAEGDTKPKKIFQTAIIDNFNEAQRKAMRDMGFRGFLHLQTTSTERSRELSSPIIRDAEDAVGSISFLSSAPIVEVNVELAHTLTLSKFTSQVSPISVLQPCSGSATKLDAPPEDSALEAMGPLFGNNLNYFFQLMVFKMSTDKGSLKGIISAPIKQSLKQVHILIPHN</sequence>
<dbReference type="OrthoDB" id="1741703at2759"/>
<evidence type="ECO:0000313" key="2">
    <source>
        <dbReference type="EMBL" id="KAJ8436443.1"/>
    </source>
</evidence>
<feature type="compositionally biased region" description="Basic and acidic residues" evidence="1">
    <location>
        <begin position="1"/>
        <end position="32"/>
    </location>
</feature>
<evidence type="ECO:0000313" key="3">
    <source>
        <dbReference type="Proteomes" id="UP001153076"/>
    </source>
</evidence>
<organism evidence="2 3">
    <name type="scientific">Carnegiea gigantea</name>
    <dbReference type="NCBI Taxonomy" id="171969"/>
    <lineage>
        <taxon>Eukaryota</taxon>
        <taxon>Viridiplantae</taxon>
        <taxon>Streptophyta</taxon>
        <taxon>Embryophyta</taxon>
        <taxon>Tracheophyta</taxon>
        <taxon>Spermatophyta</taxon>
        <taxon>Magnoliopsida</taxon>
        <taxon>eudicotyledons</taxon>
        <taxon>Gunneridae</taxon>
        <taxon>Pentapetalae</taxon>
        <taxon>Caryophyllales</taxon>
        <taxon>Cactineae</taxon>
        <taxon>Cactaceae</taxon>
        <taxon>Cactoideae</taxon>
        <taxon>Echinocereeae</taxon>
        <taxon>Carnegiea</taxon>
    </lineage>
</organism>
<dbReference type="EMBL" id="JAKOGI010000343">
    <property type="protein sequence ID" value="KAJ8436443.1"/>
    <property type="molecule type" value="Genomic_DNA"/>
</dbReference>
<dbReference type="AlphaFoldDB" id="A0A9Q1K4V3"/>
<protein>
    <submittedName>
        <fullName evidence="2">Uncharacterized protein</fullName>
    </submittedName>
</protein>
<dbReference type="Proteomes" id="UP001153076">
    <property type="component" value="Unassembled WGS sequence"/>
</dbReference>
<comment type="caution">
    <text evidence="2">The sequence shown here is derived from an EMBL/GenBank/DDBJ whole genome shotgun (WGS) entry which is preliminary data.</text>
</comment>
<accession>A0A9Q1K4V3</accession>
<evidence type="ECO:0000256" key="1">
    <source>
        <dbReference type="SAM" id="MobiDB-lite"/>
    </source>
</evidence>
<name>A0A9Q1K4V3_9CARY</name>
<proteinExistence type="predicted"/>
<reference evidence="2" key="1">
    <citation type="submission" date="2022-04" db="EMBL/GenBank/DDBJ databases">
        <title>Carnegiea gigantea Genome sequencing and assembly v2.</title>
        <authorList>
            <person name="Copetti D."/>
            <person name="Sanderson M.J."/>
            <person name="Burquez A."/>
            <person name="Wojciechowski M.F."/>
        </authorList>
    </citation>
    <scope>NUCLEOTIDE SEQUENCE</scope>
    <source>
        <strain evidence="2">SGP5-SGP5p</strain>
        <tissue evidence="2">Aerial part</tissue>
    </source>
</reference>
<gene>
    <name evidence="2" type="ORF">Cgig2_030955</name>
</gene>